<keyword evidence="4" id="KW-0812">Transmembrane</keyword>
<keyword evidence="4 6" id="KW-0378">Hydrolase</keyword>
<evidence type="ECO:0000259" key="5">
    <source>
        <dbReference type="Pfam" id="PF10502"/>
    </source>
</evidence>
<proteinExistence type="inferred from homology"/>
<dbReference type="EC" id="3.4.21.89" evidence="4"/>
<dbReference type="EMBL" id="CDOD01000027">
    <property type="protein sequence ID" value="CEN36757.1"/>
    <property type="molecule type" value="Genomic_DNA"/>
</dbReference>
<evidence type="ECO:0000256" key="2">
    <source>
        <dbReference type="ARBA" id="ARBA00019232"/>
    </source>
</evidence>
<dbReference type="Proteomes" id="UP000038055">
    <property type="component" value="Unassembled WGS sequence"/>
</dbReference>
<evidence type="ECO:0000256" key="1">
    <source>
        <dbReference type="ARBA" id="ARBA00009370"/>
    </source>
</evidence>
<dbReference type="Pfam" id="PF10502">
    <property type="entry name" value="Peptidase_S26"/>
    <property type="match status" value="1"/>
</dbReference>
<dbReference type="InterPro" id="IPR019533">
    <property type="entry name" value="Peptidase_S26"/>
</dbReference>
<keyword evidence="7" id="KW-1185">Reference proteome</keyword>
<feature type="active site" evidence="3">
    <location>
        <position position="65"/>
    </location>
</feature>
<evidence type="ECO:0000313" key="7">
    <source>
        <dbReference type="Proteomes" id="UP000038055"/>
    </source>
</evidence>
<protein>
    <recommendedName>
        <fullName evidence="2 4">Signal peptidase I</fullName>
        <ecNumber evidence="4">3.4.21.89</ecNumber>
    </recommendedName>
</protein>
<dbReference type="AlphaFoldDB" id="A0A0B7HFW9"/>
<keyword evidence="4" id="KW-0472">Membrane</keyword>
<dbReference type="Gene3D" id="2.10.109.10">
    <property type="entry name" value="Umud Fragment, subunit A"/>
    <property type="match status" value="2"/>
</dbReference>
<dbReference type="PANTHER" id="PTHR43390:SF1">
    <property type="entry name" value="CHLOROPLAST PROCESSING PEPTIDASE"/>
    <property type="match status" value="1"/>
</dbReference>
<comment type="catalytic activity">
    <reaction evidence="4">
        <text>Cleavage of hydrophobic, N-terminal signal or leader sequences from secreted and periplasmic proteins.</text>
        <dbReference type="EC" id="3.4.21.89"/>
    </reaction>
</comment>
<comment type="similarity">
    <text evidence="1 4">Belongs to the peptidase S26 family.</text>
</comment>
<accession>A0A0B7HFW9</accession>
<dbReference type="CDD" id="cd06530">
    <property type="entry name" value="S26_SPase_I"/>
    <property type="match status" value="1"/>
</dbReference>
<evidence type="ECO:0000313" key="6">
    <source>
        <dbReference type="EMBL" id="CEN36757.1"/>
    </source>
</evidence>
<dbReference type="InterPro" id="IPR036286">
    <property type="entry name" value="LexA/Signal_pep-like_sf"/>
</dbReference>
<dbReference type="PANTHER" id="PTHR43390">
    <property type="entry name" value="SIGNAL PEPTIDASE I"/>
    <property type="match status" value="1"/>
</dbReference>
<dbReference type="NCBIfam" id="TIGR02227">
    <property type="entry name" value="sigpep_I_bact"/>
    <property type="match status" value="1"/>
</dbReference>
<feature type="domain" description="Peptidase S26" evidence="5">
    <location>
        <begin position="38"/>
        <end position="294"/>
    </location>
</feature>
<comment type="subcellular location">
    <subcellularLocation>
        <location evidence="4">Membrane</location>
        <topology evidence="4">Single-pass type II membrane protein</topology>
    </subcellularLocation>
</comment>
<gene>
    <name evidence="6" type="primary">lepB</name>
    <name evidence="6" type="ORF">CCYN2B_330018</name>
</gene>
<dbReference type="GO" id="GO:0009003">
    <property type="term" value="F:signal peptidase activity"/>
    <property type="evidence" value="ECO:0007669"/>
    <property type="project" value="UniProtKB-EC"/>
</dbReference>
<keyword evidence="4" id="KW-0645">Protease</keyword>
<keyword evidence="4" id="KW-1133">Transmembrane helix</keyword>
<dbReference type="GO" id="GO:0006465">
    <property type="term" value="P:signal peptide processing"/>
    <property type="evidence" value="ECO:0007669"/>
    <property type="project" value="InterPro"/>
</dbReference>
<evidence type="ECO:0000256" key="4">
    <source>
        <dbReference type="RuleBase" id="RU362042"/>
    </source>
</evidence>
<feature type="transmembrane region" description="Helical" evidence="4">
    <location>
        <begin position="34"/>
        <end position="55"/>
    </location>
</feature>
<dbReference type="GO" id="GO:0016020">
    <property type="term" value="C:membrane"/>
    <property type="evidence" value="ECO:0007669"/>
    <property type="project" value="UniProtKB-SubCell"/>
</dbReference>
<sequence length="315" mass="37468">MLKISIFVASNLHHNLILSMFSEKKYISKITNKIIDFFFYGVMIFLVFLALRIFVFDSYKIPTDSMRPTIIPGDYILVNKLAYGARLYDIFEVAARKRVNIYRVPGYQKVERNDIVVFNILFPNTQEKIEMRINKFFVKRCIALPGDTLHIKNGFYQINSDSLNYVGYYEAQLELSKKSKEELHNVVYESFPWDSVMGWTIKDFGPLYLPKKGDVIKLNRSSILLYKKLIEWEKDKILTFERDTLWENKKPLNSYNFKHNYYFMGGDYLENSGDSRYWGLVPEEYIAGKAWFIWKSNDPYTNKLREDRFFKKLTK</sequence>
<name>A0A0B7HFW9_9FLAO</name>
<reference evidence="7" key="1">
    <citation type="submission" date="2015-01" db="EMBL/GenBank/DDBJ databases">
        <authorList>
            <person name="MANFREDI Pablo"/>
        </authorList>
    </citation>
    <scope>NUCLEOTIDE SEQUENCE [LARGE SCALE GENOMIC DNA]</scope>
    <source>
        <strain evidence="7">Ccyn2B</strain>
    </source>
</reference>
<evidence type="ECO:0000256" key="3">
    <source>
        <dbReference type="PIRSR" id="PIRSR600223-1"/>
    </source>
</evidence>
<dbReference type="GO" id="GO:0004252">
    <property type="term" value="F:serine-type endopeptidase activity"/>
    <property type="evidence" value="ECO:0007669"/>
    <property type="project" value="InterPro"/>
</dbReference>
<dbReference type="InterPro" id="IPR000223">
    <property type="entry name" value="Pept_S26A_signal_pept_1"/>
</dbReference>
<feature type="active site" evidence="3">
    <location>
        <position position="139"/>
    </location>
</feature>
<dbReference type="SUPFAM" id="SSF51306">
    <property type="entry name" value="LexA/Signal peptidase"/>
    <property type="match status" value="1"/>
</dbReference>
<organism evidence="6 7">
    <name type="scientific">Capnocytophaga cynodegmi</name>
    <dbReference type="NCBI Taxonomy" id="28189"/>
    <lineage>
        <taxon>Bacteria</taxon>
        <taxon>Pseudomonadati</taxon>
        <taxon>Bacteroidota</taxon>
        <taxon>Flavobacteriia</taxon>
        <taxon>Flavobacteriales</taxon>
        <taxon>Flavobacteriaceae</taxon>
        <taxon>Capnocytophaga</taxon>
    </lineage>
</organism>
<dbReference type="PRINTS" id="PR00727">
    <property type="entry name" value="LEADERPTASE"/>
</dbReference>